<proteinExistence type="inferred from homology"/>
<dbReference type="SUPFAM" id="SSF53474">
    <property type="entry name" value="alpha/beta-Hydrolases"/>
    <property type="match status" value="1"/>
</dbReference>
<keyword evidence="3 6" id="KW-0378">Hydrolase</keyword>
<dbReference type="Proteomes" id="UP000299102">
    <property type="component" value="Unassembled WGS sequence"/>
</dbReference>
<keyword evidence="6" id="KW-0732">Signal</keyword>
<dbReference type="EMBL" id="BGZK01000267">
    <property type="protein sequence ID" value="GBP32969.1"/>
    <property type="molecule type" value="Genomic_DNA"/>
</dbReference>
<evidence type="ECO:0000313" key="8">
    <source>
        <dbReference type="EMBL" id="GBP32969.1"/>
    </source>
</evidence>
<keyword evidence="9" id="KW-1185">Reference proteome</keyword>
<evidence type="ECO:0000259" key="7">
    <source>
        <dbReference type="Pfam" id="PF00135"/>
    </source>
</evidence>
<dbReference type="PROSITE" id="PS00122">
    <property type="entry name" value="CARBOXYLESTERASE_B_1"/>
    <property type="match status" value="1"/>
</dbReference>
<reference evidence="8 9" key="1">
    <citation type="journal article" date="2019" name="Commun. Biol.">
        <title>The bagworm genome reveals a unique fibroin gene that provides high tensile strength.</title>
        <authorList>
            <person name="Kono N."/>
            <person name="Nakamura H."/>
            <person name="Ohtoshi R."/>
            <person name="Tomita M."/>
            <person name="Numata K."/>
            <person name="Arakawa K."/>
        </authorList>
    </citation>
    <scope>NUCLEOTIDE SEQUENCE [LARGE SCALE GENOMIC DNA]</scope>
</reference>
<evidence type="ECO:0000313" key="9">
    <source>
        <dbReference type="Proteomes" id="UP000299102"/>
    </source>
</evidence>
<sequence length="528" mass="59376">MKLLKIISCFSLLLSYTNGVNVRVDPLVLTNQGLIRGQRASDGDYTAFLGIPYAQVDSSNPFGDSFPYPKFEEIYNAYNYTAECPQRGYNGDIIGDLECLSLNIFVPTKASYQNPLPILFWIHGGGFEGGSGVFNGVTNLVKHDVIVVSINYRLGPYGFMCLGTSKVPGNQGLKDQHTALQWVKDNIAAFGGNVNSITIAGQSAGAGSVDLHLHSSYEKLFHRAIMQSGSAKVEGMFVNGDFSAAINIANLLGFTTANTDDAISFLSTAPVRLVIAAASELNYWFRPCKEEKFDNIASFVEQDSQNLYNQQRIRNIPVLIGFTENEEYIRNIEQYVSTGDVFLSKLQKHFAIEDNDDLAHISKIVRHFYIGDEEMSIDSQLQLSDFESDFTFNHPIDRAIVKYLEQGAKVYQYVFAYSNDGSIASHGAELQYLSPKQLTNEKDSLVAERLSTMWTNFVKQGIPIPEPTVLLPVTWEQARSKDKRPYLHIDQDLTLKYRVYSQRMAFWNLFYDQYGAYNVLNTERMEEN</sequence>
<keyword evidence="5" id="KW-0325">Glycoprotein</keyword>
<feature type="chain" id="PRO_5019882786" description="Carboxylic ester hydrolase" evidence="6">
    <location>
        <begin position="20"/>
        <end position="528"/>
    </location>
</feature>
<dbReference type="InterPro" id="IPR050309">
    <property type="entry name" value="Type-B_Carboxylest/Lipase"/>
</dbReference>
<evidence type="ECO:0000256" key="1">
    <source>
        <dbReference type="ARBA" id="ARBA00005964"/>
    </source>
</evidence>
<comment type="caution">
    <text evidence="8">The sequence shown here is derived from an EMBL/GenBank/DDBJ whole genome shotgun (WGS) entry which is preliminary data.</text>
</comment>
<dbReference type="InterPro" id="IPR019826">
    <property type="entry name" value="Carboxylesterase_B_AS"/>
</dbReference>
<comment type="similarity">
    <text evidence="1 6">Belongs to the type-B carboxylesterase/lipase family.</text>
</comment>
<feature type="signal peptide" evidence="6">
    <location>
        <begin position="1"/>
        <end position="19"/>
    </location>
</feature>
<dbReference type="OrthoDB" id="19653at2759"/>
<evidence type="ECO:0000256" key="6">
    <source>
        <dbReference type="RuleBase" id="RU361235"/>
    </source>
</evidence>
<dbReference type="AlphaFoldDB" id="A0A4C1V343"/>
<dbReference type="PANTHER" id="PTHR11559">
    <property type="entry name" value="CARBOXYLESTERASE"/>
    <property type="match status" value="1"/>
</dbReference>
<protein>
    <recommendedName>
        <fullName evidence="6">Carboxylic ester hydrolase</fullName>
        <ecNumber evidence="6">3.1.1.-</ecNumber>
    </recommendedName>
</protein>
<keyword evidence="4" id="KW-1015">Disulfide bond</keyword>
<dbReference type="GO" id="GO:0052689">
    <property type="term" value="F:carboxylic ester hydrolase activity"/>
    <property type="evidence" value="ECO:0007669"/>
    <property type="project" value="UniProtKB-KW"/>
</dbReference>
<evidence type="ECO:0000256" key="3">
    <source>
        <dbReference type="ARBA" id="ARBA00022801"/>
    </source>
</evidence>
<dbReference type="InterPro" id="IPR002018">
    <property type="entry name" value="CarbesteraseB"/>
</dbReference>
<name>A0A4C1V343_EUMVA</name>
<dbReference type="EC" id="3.1.1.-" evidence="6"/>
<evidence type="ECO:0000256" key="4">
    <source>
        <dbReference type="ARBA" id="ARBA00023157"/>
    </source>
</evidence>
<dbReference type="Gene3D" id="3.40.50.1820">
    <property type="entry name" value="alpha/beta hydrolase"/>
    <property type="match status" value="1"/>
</dbReference>
<evidence type="ECO:0000256" key="2">
    <source>
        <dbReference type="ARBA" id="ARBA00022487"/>
    </source>
</evidence>
<dbReference type="InterPro" id="IPR029058">
    <property type="entry name" value="AB_hydrolase_fold"/>
</dbReference>
<keyword evidence="2" id="KW-0719">Serine esterase</keyword>
<gene>
    <name evidence="8" type="ORF">EVAR_20150_1</name>
</gene>
<dbReference type="Pfam" id="PF00135">
    <property type="entry name" value="COesterase"/>
    <property type="match status" value="1"/>
</dbReference>
<organism evidence="8 9">
    <name type="scientific">Eumeta variegata</name>
    <name type="common">Bagworm moth</name>
    <name type="synonym">Eumeta japonica</name>
    <dbReference type="NCBI Taxonomy" id="151549"/>
    <lineage>
        <taxon>Eukaryota</taxon>
        <taxon>Metazoa</taxon>
        <taxon>Ecdysozoa</taxon>
        <taxon>Arthropoda</taxon>
        <taxon>Hexapoda</taxon>
        <taxon>Insecta</taxon>
        <taxon>Pterygota</taxon>
        <taxon>Neoptera</taxon>
        <taxon>Endopterygota</taxon>
        <taxon>Lepidoptera</taxon>
        <taxon>Glossata</taxon>
        <taxon>Ditrysia</taxon>
        <taxon>Tineoidea</taxon>
        <taxon>Psychidae</taxon>
        <taxon>Oiketicinae</taxon>
        <taxon>Eumeta</taxon>
    </lineage>
</organism>
<dbReference type="STRING" id="151549.A0A4C1V343"/>
<accession>A0A4C1V343</accession>
<feature type="domain" description="Carboxylesterase type B" evidence="7">
    <location>
        <begin position="25"/>
        <end position="507"/>
    </location>
</feature>
<evidence type="ECO:0000256" key="5">
    <source>
        <dbReference type="ARBA" id="ARBA00023180"/>
    </source>
</evidence>